<protein>
    <recommendedName>
        <fullName evidence="4">Homeobox domain-containing protein</fullName>
    </recommendedName>
</protein>
<evidence type="ECO:0000313" key="2">
    <source>
        <dbReference type="EMBL" id="OCH90658.1"/>
    </source>
</evidence>
<keyword evidence="3" id="KW-1185">Reference proteome</keyword>
<gene>
    <name evidence="2" type="ORF">OBBRIDRAFT_887559</name>
</gene>
<reference evidence="2 3" key="1">
    <citation type="submission" date="2016-07" db="EMBL/GenBank/DDBJ databases">
        <title>Draft genome of the white-rot fungus Obba rivulosa 3A-2.</title>
        <authorList>
            <consortium name="DOE Joint Genome Institute"/>
            <person name="Miettinen O."/>
            <person name="Riley R."/>
            <person name="Acob R."/>
            <person name="Barry K."/>
            <person name="Cullen D."/>
            <person name="De Vries R."/>
            <person name="Hainaut M."/>
            <person name="Hatakka A."/>
            <person name="Henrissat B."/>
            <person name="Hilden K."/>
            <person name="Kuo R."/>
            <person name="Labutti K."/>
            <person name="Lipzen A."/>
            <person name="Makela M.R."/>
            <person name="Sandor L."/>
            <person name="Spatafora J.W."/>
            <person name="Grigoriev I.V."/>
            <person name="Hibbett D.S."/>
        </authorList>
    </citation>
    <scope>NUCLEOTIDE SEQUENCE [LARGE SCALE GENOMIC DNA]</scope>
    <source>
        <strain evidence="2 3">3A-2</strain>
    </source>
</reference>
<dbReference type="Proteomes" id="UP000250043">
    <property type="component" value="Unassembled WGS sequence"/>
</dbReference>
<proteinExistence type="predicted"/>
<dbReference type="EMBL" id="KV722400">
    <property type="protein sequence ID" value="OCH90658.1"/>
    <property type="molecule type" value="Genomic_DNA"/>
</dbReference>
<organism evidence="2 3">
    <name type="scientific">Obba rivulosa</name>
    <dbReference type="NCBI Taxonomy" id="1052685"/>
    <lineage>
        <taxon>Eukaryota</taxon>
        <taxon>Fungi</taxon>
        <taxon>Dikarya</taxon>
        <taxon>Basidiomycota</taxon>
        <taxon>Agaricomycotina</taxon>
        <taxon>Agaricomycetes</taxon>
        <taxon>Polyporales</taxon>
        <taxon>Gelatoporiaceae</taxon>
        <taxon>Obba</taxon>
    </lineage>
</organism>
<dbReference type="AlphaFoldDB" id="A0A8E2DNN9"/>
<evidence type="ECO:0008006" key="4">
    <source>
        <dbReference type="Google" id="ProtNLM"/>
    </source>
</evidence>
<evidence type="ECO:0000256" key="1">
    <source>
        <dbReference type="SAM" id="MobiDB-lite"/>
    </source>
</evidence>
<evidence type="ECO:0000313" key="3">
    <source>
        <dbReference type="Proteomes" id="UP000250043"/>
    </source>
</evidence>
<sequence length="171" mass="18923">MANAHHGQRAEAPQPQESAVGGGSRNSLSLAGKALLNQYFAINPNPSNVEQHILLNILRSLPECDWYDKHRLSSWFSQRRKRDGRARNTFEALVLNIPTEVLVQELTRRHHAVLIAAHGGPPKLPFGEPEADPFQMLAEHSAMHAQRPFETGGGIGWAHAAFTPPTTMGYH</sequence>
<name>A0A8E2DNN9_9APHY</name>
<dbReference type="OrthoDB" id="2814314at2759"/>
<accession>A0A8E2DNN9</accession>
<feature type="region of interest" description="Disordered" evidence="1">
    <location>
        <begin position="1"/>
        <end position="25"/>
    </location>
</feature>